<gene>
    <name evidence="2" type="ORF">JS528_01160</name>
</gene>
<keyword evidence="3" id="KW-1185">Reference proteome</keyword>
<dbReference type="RefSeq" id="WP_214357263.1">
    <property type="nucleotide sequence ID" value="NZ_JAFEJS010000001.1"/>
</dbReference>
<dbReference type="Proteomes" id="UP000773064">
    <property type="component" value="Unassembled WGS sequence"/>
</dbReference>
<reference evidence="2 3" key="1">
    <citation type="journal article" date="2021" name="Environ. Microbiol.">
        <title>Genetic insights into the dark matter of the mammalian gut microbiota through targeted genome reconstruction.</title>
        <authorList>
            <person name="Lugli G.A."/>
            <person name="Alessandri G."/>
            <person name="Milani C."/>
            <person name="Viappiani A."/>
            <person name="Fontana F."/>
            <person name="Tarracchini C."/>
            <person name="Mancabelli L."/>
            <person name="Argentini C."/>
            <person name="Ruiz L."/>
            <person name="Margolles A."/>
            <person name="van Sinderen D."/>
            <person name="Turroni F."/>
            <person name="Ventura M."/>
        </authorList>
    </citation>
    <scope>NUCLEOTIDE SEQUENCE [LARGE SCALE GENOMIC DNA]</scope>
    <source>
        <strain evidence="2 3">MA2</strain>
    </source>
</reference>
<comment type="caution">
    <text evidence="2">The sequence shown here is derived from an EMBL/GenBank/DDBJ whole genome shotgun (WGS) entry which is preliminary data.</text>
</comment>
<feature type="transmembrane region" description="Helical" evidence="1">
    <location>
        <begin position="6"/>
        <end position="25"/>
    </location>
</feature>
<evidence type="ECO:0000256" key="1">
    <source>
        <dbReference type="SAM" id="Phobius"/>
    </source>
</evidence>
<sequence length="106" mass="11927">MPWWIWLLLVLFMIAMIVIGGIYAVRRAIAALGVVSDTGAQVGERLARMGEPYESGTGEEPPVFTQPLKTAAERYEQAHIGVILRKEAKRGRHVEAWRRWRNGVLG</sequence>
<keyword evidence="1" id="KW-1133">Transmembrane helix</keyword>
<protein>
    <recommendedName>
        <fullName evidence="4">Prolyl aminopeptidase</fullName>
    </recommendedName>
</protein>
<keyword evidence="1" id="KW-0812">Transmembrane</keyword>
<dbReference type="EMBL" id="JAFEJS010000001">
    <property type="protein sequence ID" value="MBT1171989.1"/>
    <property type="molecule type" value="Genomic_DNA"/>
</dbReference>
<name>A0ABS5UM73_9BIFI</name>
<organism evidence="2 3">
    <name type="scientific">Bifidobacterium santillanense</name>
    <dbReference type="NCBI Taxonomy" id="2809028"/>
    <lineage>
        <taxon>Bacteria</taxon>
        <taxon>Bacillati</taxon>
        <taxon>Actinomycetota</taxon>
        <taxon>Actinomycetes</taxon>
        <taxon>Bifidobacteriales</taxon>
        <taxon>Bifidobacteriaceae</taxon>
        <taxon>Bifidobacterium</taxon>
    </lineage>
</organism>
<keyword evidence="1" id="KW-0472">Membrane</keyword>
<evidence type="ECO:0000313" key="2">
    <source>
        <dbReference type="EMBL" id="MBT1171989.1"/>
    </source>
</evidence>
<proteinExistence type="predicted"/>
<accession>A0ABS5UM73</accession>
<evidence type="ECO:0008006" key="4">
    <source>
        <dbReference type="Google" id="ProtNLM"/>
    </source>
</evidence>
<evidence type="ECO:0000313" key="3">
    <source>
        <dbReference type="Proteomes" id="UP000773064"/>
    </source>
</evidence>